<accession>A0AAV9XBE1</accession>
<reference evidence="2 3" key="1">
    <citation type="submission" date="2019-10" db="EMBL/GenBank/DDBJ databases">
        <authorList>
            <person name="Palmer J.M."/>
        </authorList>
    </citation>
    <scope>NUCLEOTIDE SEQUENCE [LARGE SCALE GENOMIC DNA]</scope>
    <source>
        <strain evidence="2 3">TWF694</strain>
    </source>
</reference>
<comment type="caution">
    <text evidence="2">The sequence shown here is derived from an EMBL/GenBank/DDBJ whole genome shotgun (WGS) entry which is preliminary data.</text>
</comment>
<name>A0AAV9XBE1_9PEZI</name>
<evidence type="ECO:0000313" key="2">
    <source>
        <dbReference type="EMBL" id="KAK6538484.1"/>
    </source>
</evidence>
<dbReference type="AlphaFoldDB" id="A0AAV9XBE1"/>
<keyword evidence="1" id="KW-0732">Signal</keyword>
<feature type="signal peptide" evidence="1">
    <location>
        <begin position="1"/>
        <end position="19"/>
    </location>
</feature>
<evidence type="ECO:0000256" key="1">
    <source>
        <dbReference type="SAM" id="SignalP"/>
    </source>
</evidence>
<evidence type="ECO:0000313" key="3">
    <source>
        <dbReference type="Proteomes" id="UP001365542"/>
    </source>
</evidence>
<dbReference type="Proteomes" id="UP001365542">
    <property type="component" value="Unassembled WGS sequence"/>
</dbReference>
<keyword evidence="3" id="KW-1185">Reference proteome</keyword>
<dbReference type="EMBL" id="JAVHJO010000007">
    <property type="protein sequence ID" value="KAK6538484.1"/>
    <property type="molecule type" value="Genomic_DNA"/>
</dbReference>
<organism evidence="2 3">
    <name type="scientific">Orbilia ellipsospora</name>
    <dbReference type="NCBI Taxonomy" id="2528407"/>
    <lineage>
        <taxon>Eukaryota</taxon>
        <taxon>Fungi</taxon>
        <taxon>Dikarya</taxon>
        <taxon>Ascomycota</taxon>
        <taxon>Pezizomycotina</taxon>
        <taxon>Orbiliomycetes</taxon>
        <taxon>Orbiliales</taxon>
        <taxon>Orbiliaceae</taxon>
        <taxon>Orbilia</taxon>
    </lineage>
</organism>
<proteinExistence type="predicted"/>
<sequence length="120" mass="13627">MVAIKYLSILPFLVSLGAAAECYSGDNGRSVTETARQAFTRLYWNGQDRYCTYANGRDGKSCKACYRTQGKPRRFFEAYYNIAQQCINGELPYKQGYWEADGLRVCYDCENSGNCNDTTM</sequence>
<protein>
    <submittedName>
        <fullName evidence="2">Uncharacterized protein</fullName>
    </submittedName>
</protein>
<feature type="chain" id="PRO_5043934133" evidence="1">
    <location>
        <begin position="20"/>
        <end position="120"/>
    </location>
</feature>
<gene>
    <name evidence="2" type="ORF">TWF694_010067</name>
</gene>